<proteinExistence type="inferred from homology"/>
<dbReference type="FunFam" id="3.40.50.720:FF:000417">
    <property type="entry name" value="Glucose 1-dehydrogenase, putative"/>
    <property type="match status" value="1"/>
</dbReference>
<reference evidence="5" key="1">
    <citation type="journal article" date="2020" name="Stud. Mycol.">
        <title>101 Dothideomycetes genomes: a test case for predicting lifestyles and emergence of pathogens.</title>
        <authorList>
            <person name="Haridas S."/>
            <person name="Albert R."/>
            <person name="Binder M."/>
            <person name="Bloem J."/>
            <person name="Labutti K."/>
            <person name="Salamov A."/>
            <person name="Andreopoulos B."/>
            <person name="Baker S."/>
            <person name="Barry K."/>
            <person name="Bills G."/>
            <person name="Bluhm B."/>
            <person name="Cannon C."/>
            <person name="Castanera R."/>
            <person name="Culley D."/>
            <person name="Daum C."/>
            <person name="Ezra D."/>
            <person name="Gonzalez J."/>
            <person name="Henrissat B."/>
            <person name="Kuo A."/>
            <person name="Liang C."/>
            <person name="Lipzen A."/>
            <person name="Lutzoni F."/>
            <person name="Magnuson J."/>
            <person name="Mondo S."/>
            <person name="Nolan M."/>
            <person name="Ohm R."/>
            <person name="Pangilinan J."/>
            <person name="Park H.-J."/>
            <person name="Ramirez L."/>
            <person name="Alfaro M."/>
            <person name="Sun H."/>
            <person name="Tritt A."/>
            <person name="Yoshinaga Y."/>
            <person name="Zwiers L.-H."/>
            <person name="Turgeon B."/>
            <person name="Goodwin S."/>
            <person name="Spatafora J."/>
            <person name="Crous P."/>
            <person name="Grigoriev I."/>
        </authorList>
    </citation>
    <scope>NUCLEOTIDE SEQUENCE</scope>
    <source>
        <strain evidence="5">CBS 133067</strain>
    </source>
</reference>
<dbReference type="PANTHER" id="PTHR42760:SF83">
    <property type="entry name" value="(3R)-3-HYDROXYACYL-COA DEHYDROGENASE"/>
    <property type="match status" value="1"/>
</dbReference>
<evidence type="ECO:0000256" key="1">
    <source>
        <dbReference type="ARBA" id="ARBA00006484"/>
    </source>
</evidence>
<dbReference type="Proteomes" id="UP000799772">
    <property type="component" value="Unassembled WGS sequence"/>
</dbReference>
<keyword evidence="3" id="KW-0560">Oxidoreductase</keyword>
<dbReference type="AlphaFoldDB" id="A0A9P4M7S5"/>
<protein>
    <submittedName>
        <fullName evidence="5">Short-chain dehydrogenase/reductase SDR</fullName>
    </submittedName>
</protein>
<dbReference type="InterPro" id="IPR036291">
    <property type="entry name" value="NAD(P)-bd_dom_sf"/>
</dbReference>
<dbReference type="PROSITE" id="PS00061">
    <property type="entry name" value="ADH_SHORT"/>
    <property type="match status" value="1"/>
</dbReference>
<evidence type="ECO:0000313" key="6">
    <source>
        <dbReference type="Proteomes" id="UP000799772"/>
    </source>
</evidence>
<dbReference type="GO" id="GO:0016616">
    <property type="term" value="F:oxidoreductase activity, acting on the CH-OH group of donors, NAD or NADP as acceptor"/>
    <property type="evidence" value="ECO:0007669"/>
    <property type="project" value="TreeGrafter"/>
</dbReference>
<dbReference type="Gene3D" id="3.40.50.720">
    <property type="entry name" value="NAD(P)-binding Rossmann-like Domain"/>
    <property type="match status" value="1"/>
</dbReference>
<evidence type="ECO:0000256" key="2">
    <source>
        <dbReference type="ARBA" id="ARBA00022857"/>
    </source>
</evidence>
<dbReference type="InterPro" id="IPR002347">
    <property type="entry name" value="SDR_fam"/>
</dbReference>
<dbReference type="PRINTS" id="PR00081">
    <property type="entry name" value="GDHRDH"/>
</dbReference>
<dbReference type="EMBL" id="ML978130">
    <property type="protein sequence ID" value="KAF2096099.1"/>
    <property type="molecule type" value="Genomic_DNA"/>
</dbReference>
<keyword evidence="2" id="KW-0521">NADP</keyword>
<keyword evidence="4" id="KW-0684">Rhamnose metabolism</keyword>
<dbReference type="PANTHER" id="PTHR42760">
    <property type="entry name" value="SHORT-CHAIN DEHYDROGENASES/REDUCTASES FAMILY MEMBER"/>
    <property type="match status" value="1"/>
</dbReference>
<dbReference type="InterPro" id="IPR020904">
    <property type="entry name" value="Sc_DH/Rdtase_CS"/>
</dbReference>
<dbReference type="GO" id="GO:0006633">
    <property type="term" value="P:fatty acid biosynthetic process"/>
    <property type="evidence" value="ECO:0007669"/>
    <property type="project" value="TreeGrafter"/>
</dbReference>
<organism evidence="5 6">
    <name type="scientific">Rhizodiscina lignyota</name>
    <dbReference type="NCBI Taxonomy" id="1504668"/>
    <lineage>
        <taxon>Eukaryota</taxon>
        <taxon>Fungi</taxon>
        <taxon>Dikarya</taxon>
        <taxon>Ascomycota</taxon>
        <taxon>Pezizomycotina</taxon>
        <taxon>Dothideomycetes</taxon>
        <taxon>Pleosporomycetidae</taxon>
        <taxon>Aulographales</taxon>
        <taxon>Rhizodiscinaceae</taxon>
        <taxon>Rhizodiscina</taxon>
    </lineage>
</organism>
<dbReference type="SUPFAM" id="SSF51735">
    <property type="entry name" value="NAD(P)-binding Rossmann-fold domains"/>
    <property type="match status" value="1"/>
</dbReference>
<comment type="similarity">
    <text evidence="1">Belongs to the short-chain dehydrogenases/reductases (SDR) family.</text>
</comment>
<dbReference type="GO" id="GO:0048038">
    <property type="term" value="F:quinone binding"/>
    <property type="evidence" value="ECO:0007669"/>
    <property type="project" value="TreeGrafter"/>
</dbReference>
<dbReference type="CDD" id="cd05233">
    <property type="entry name" value="SDR_c"/>
    <property type="match status" value="1"/>
</dbReference>
<evidence type="ECO:0000313" key="5">
    <source>
        <dbReference type="EMBL" id="KAF2096099.1"/>
    </source>
</evidence>
<dbReference type="OrthoDB" id="1669814at2759"/>
<evidence type="ECO:0000256" key="3">
    <source>
        <dbReference type="ARBA" id="ARBA00023002"/>
    </source>
</evidence>
<name>A0A9P4M7S5_9PEZI</name>
<evidence type="ECO:0000256" key="4">
    <source>
        <dbReference type="ARBA" id="ARBA00023308"/>
    </source>
</evidence>
<sequence>MAGLLRNKFVAITGSSSGIGRATAIACAKQGGNLLLHHLGDSRAKEDIATLQKELKSIDPKLEYVDHGGDLTQLGVSEALVKKAKDSFGTLDVLVNNAGICKFDDFHAVTRETMDRHLAVNTISPFFLTQAATRLMKEGGHGGSVVNIASITATQGSSQLTHYAATKAAILGFTFSAAVALGPDGIRFNSVCPGTTETSMNKDDLDKDDKRTKMALAVPLRRLGKPEDIAGAVVFFASDLAAYVSGQSLIVDGGASINYQ</sequence>
<dbReference type="Pfam" id="PF13561">
    <property type="entry name" value="adh_short_C2"/>
    <property type="match status" value="1"/>
</dbReference>
<gene>
    <name evidence="5" type="ORF">NA57DRAFT_43716</name>
</gene>
<accession>A0A9P4M7S5</accession>
<dbReference type="NCBIfam" id="NF005559">
    <property type="entry name" value="PRK07231.1"/>
    <property type="match status" value="1"/>
</dbReference>
<comment type="caution">
    <text evidence="5">The sequence shown here is derived from an EMBL/GenBank/DDBJ whole genome shotgun (WGS) entry which is preliminary data.</text>
</comment>
<dbReference type="GO" id="GO:0019301">
    <property type="term" value="P:rhamnose catabolic process"/>
    <property type="evidence" value="ECO:0007669"/>
    <property type="project" value="UniProtKB-ARBA"/>
</dbReference>
<keyword evidence="6" id="KW-1185">Reference proteome</keyword>
<dbReference type="PRINTS" id="PR00080">
    <property type="entry name" value="SDRFAMILY"/>
</dbReference>